<evidence type="ECO:0000313" key="3">
    <source>
        <dbReference type="Proteomes" id="UP000253410"/>
    </source>
</evidence>
<name>A0A365XR12_9BACT</name>
<keyword evidence="3" id="KW-1185">Reference proteome</keyword>
<evidence type="ECO:0000256" key="1">
    <source>
        <dbReference type="SAM" id="Coils"/>
    </source>
</evidence>
<comment type="caution">
    <text evidence="2">The sequence shown here is derived from an EMBL/GenBank/DDBJ whole genome shotgun (WGS) entry which is preliminary data.</text>
</comment>
<keyword evidence="1" id="KW-0175">Coiled coil</keyword>
<dbReference type="InterPro" id="IPR019219">
    <property type="entry name" value="DUF2130"/>
</dbReference>
<dbReference type="AlphaFoldDB" id="A0A365XR12"/>
<reference evidence="2 3" key="1">
    <citation type="submission" date="2018-05" db="EMBL/GenBank/DDBJ databases">
        <title>Chitinophaga sp. K3CV102501T nov., isolated from isolated from a monsoon evergreen broad-leaved forest soil.</title>
        <authorList>
            <person name="Lv Y."/>
        </authorList>
    </citation>
    <scope>NUCLEOTIDE SEQUENCE [LARGE SCALE GENOMIC DNA]</scope>
    <source>
        <strain evidence="2 3">GDMCC 1.1325</strain>
    </source>
</reference>
<proteinExistence type="predicted"/>
<gene>
    <name evidence="2" type="ORF">DF182_19730</name>
</gene>
<dbReference type="EMBL" id="QFFJ01000002">
    <property type="protein sequence ID" value="RBL88797.1"/>
    <property type="molecule type" value="Genomic_DNA"/>
</dbReference>
<sequence>MGTSITCPNCKHQFVMEDAFAADIEKEMRGKMEAEWRRRLDSLQAEKNSLLSEKTKMAQERQQIETLRLQQEDEISKRVQAEKKHLQDTLAEDLRKSISADFDNQMALLREANQEQEARLKEARRQELEFLRKEQEMKSKEQEMELQLQKKLLESRSELAEKIRREEAERNSLKDTEYQLRMRELEKQLEDQRKLAEEMKRRAEQGSSQLQGEVQELVLEEMLRSTFPFDEVTPVGKGVRGADCVQLVRNSVGQECGRIIYESKRTKEFARDWVEKLKADMRSQGVDVAILVTQTMPKDMERFGEKDGVWICTFSEVKALAYILRDSIIKIAASVRTQENKGDKMHMLYGYLTSIEFAEQWKAIREGFMSMKLSIQRERDAMEKLWKAREKQLEKVLLNAAHIKGSIEGIAGSDSVDLKLLEDAADEILE</sequence>
<dbReference type="OrthoDB" id="9765972at2"/>
<dbReference type="Pfam" id="PF09903">
    <property type="entry name" value="DUF2130"/>
    <property type="match status" value="1"/>
</dbReference>
<feature type="coiled-coil region" evidence="1">
    <location>
        <begin position="106"/>
        <end position="209"/>
    </location>
</feature>
<feature type="coiled-coil region" evidence="1">
    <location>
        <begin position="33"/>
        <end position="70"/>
    </location>
</feature>
<organism evidence="2 3">
    <name type="scientific">Chitinophaga flava</name>
    <dbReference type="NCBI Taxonomy" id="2259036"/>
    <lineage>
        <taxon>Bacteria</taxon>
        <taxon>Pseudomonadati</taxon>
        <taxon>Bacteroidota</taxon>
        <taxon>Chitinophagia</taxon>
        <taxon>Chitinophagales</taxon>
        <taxon>Chitinophagaceae</taxon>
        <taxon>Chitinophaga</taxon>
    </lineage>
</organism>
<evidence type="ECO:0000313" key="2">
    <source>
        <dbReference type="EMBL" id="RBL88797.1"/>
    </source>
</evidence>
<dbReference type="Proteomes" id="UP000253410">
    <property type="component" value="Unassembled WGS sequence"/>
</dbReference>
<protein>
    <submittedName>
        <fullName evidence="2">DUF2130 domain-containing protein</fullName>
    </submittedName>
</protein>
<accession>A0A365XR12</accession>